<keyword evidence="3" id="KW-0808">Transferase</keyword>
<reference evidence="3" key="1">
    <citation type="submission" date="2013-08" db="EMBL/GenBank/DDBJ databases">
        <authorList>
            <person name="Mendez C."/>
            <person name="Richter M."/>
            <person name="Ferrer M."/>
            <person name="Sanchez J."/>
        </authorList>
    </citation>
    <scope>NUCLEOTIDE SEQUENCE</scope>
</reference>
<dbReference type="InterPro" id="IPR050834">
    <property type="entry name" value="Glycosyltransf_2"/>
</dbReference>
<dbReference type="Pfam" id="PF00535">
    <property type="entry name" value="Glycos_transf_2"/>
    <property type="match status" value="1"/>
</dbReference>
<dbReference type="InterPro" id="IPR029044">
    <property type="entry name" value="Nucleotide-diphossugar_trans"/>
</dbReference>
<dbReference type="SUPFAM" id="SSF53448">
    <property type="entry name" value="Nucleotide-diphospho-sugar transferases"/>
    <property type="match status" value="1"/>
</dbReference>
<dbReference type="Gene3D" id="3.90.550.10">
    <property type="entry name" value="Spore Coat Polysaccharide Biosynthesis Protein SpsA, Chain A"/>
    <property type="match status" value="1"/>
</dbReference>
<dbReference type="AlphaFoldDB" id="T1BKY4"/>
<dbReference type="CDD" id="cd00761">
    <property type="entry name" value="Glyco_tranf_GTA_type"/>
    <property type="match status" value="1"/>
</dbReference>
<dbReference type="PANTHER" id="PTHR43685">
    <property type="entry name" value="GLYCOSYLTRANSFERASE"/>
    <property type="match status" value="1"/>
</dbReference>
<protein>
    <submittedName>
        <fullName evidence="3">Glycosyltransferase</fullName>
    </submittedName>
</protein>
<comment type="caution">
    <text evidence="3">The sequence shown here is derived from an EMBL/GenBank/DDBJ whole genome shotgun (WGS) entry which is preliminary data.</text>
</comment>
<dbReference type="PANTHER" id="PTHR43685:SF2">
    <property type="entry name" value="GLYCOSYLTRANSFERASE 2-LIKE DOMAIN-CONTAINING PROTEIN"/>
    <property type="match status" value="1"/>
</dbReference>
<dbReference type="EMBL" id="AUZY01006373">
    <property type="protein sequence ID" value="EQD54605.1"/>
    <property type="molecule type" value="Genomic_DNA"/>
</dbReference>
<evidence type="ECO:0000259" key="2">
    <source>
        <dbReference type="Pfam" id="PF00535"/>
    </source>
</evidence>
<evidence type="ECO:0000313" key="3">
    <source>
        <dbReference type="EMBL" id="EQD54605.1"/>
    </source>
</evidence>
<organism evidence="3">
    <name type="scientific">mine drainage metagenome</name>
    <dbReference type="NCBI Taxonomy" id="410659"/>
    <lineage>
        <taxon>unclassified sequences</taxon>
        <taxon>metagenomes</taxon>
        <taxon>ecological metagenomes</taxon>
    </lineage>
</organism>
<name>T1BKY4_9ZZZZ</name>
<evidence type="ECO:0000256" key="1">
    <source>
        <dbReference type="SAM" id="MobiDB-lite"/>
    </source>
</evidence>
<accession>T1BKY4</accession>
<dbReference type="InterPro" id="IPR001173">
    <property type="entry name" value="Glyco_trans_2-like"/>
</dbReference>
<gene>
    <name evidence="3" type="ORF">B1B_09615</name>
</gene>
<proteinExistence type="predicted"/>
<feature type="region of interest" description="Disordered" evidence="1">
    <location>
        <begin position="265"/>
        <end position="287"/>
    </location>
</feature>
<dbReference type="GO" id="GO:0016740">
    <property type="term" value="F:transferase activity"/>
    <property type="evidence" value="ECO:0007669"/>
    <property type="project" value="UniProtKB-KW"/>
</dbReference>
<feature type="domain" description="Glycosyltransferase 2-like" evidence="2">
    <location>
        <begin position="26"/>
        <end position="151"/>
    </location>
</feature>
<reference evidence="3" key="2">
    <citation type="journal article" date="2014" name="ISME J.">
        <title>Microbial stratification in low pH oxic and suboxic macroscopic growths along an acid mine drainage.</title>
        <authorList>
            <person name="Mendez-Garcia C."/>
            <person name="Mesa V."/>
            <person name="Sprenger R.R."/>
            <person name="Richter M."/>
            <person name="Diez M.S."/>
            <person name="Solano J."/>
            <person name="Bargiela R."/>
            <person name="Golyshina O.V."/>
            <person name="Manteca A."/>
            <person name="Ramos J.L."/>
            <person name="Gallego J.R."/>
            <person name="Llorente I."/>
            <person name="Martins Dos Santos V.A."/>
            <person name="Jensen O.N."/>
            <person name="Pelaez A.I."/>
            <person name="Sanchez J."/>
            <person name="Ferrer M."/>
        </authorList>
    </citation>
    <scope>NUCLEOTIDE SEQUENCE</scope>
</reference>
<sequence length="287" mass="31089">MPQTVPPTPGSRDPAPTPPVPSFAVALTVKNMRGFLPDCLASLLPQLGSAGELVVVDACSSDGTTEYLRDLQEHGKLRLIVTPCTTGRGRHLAILATGAPVLVTQVDADLQLAPGVLSRALLELSRHPRWGVLVVVGRQDRNPDSTKLYIWRRETYLASGGYPDRTIGEDLEVLRRPLREGRVGHLELPAVGQDLREGSRSPSALASPWEKGPGLYRVALRRLRGGWDLRSYLRYLWVVRRSLVRFLAGTGLTLGAALTLRFRREAPPGGSRTAAEASPGQSPPPPG</sequence>